<protein>
    <submittedName>
        <fullName evidence="2">Uncharacterized protein</fullName>
    </submittedName>
</protein>
<evidence type="ECO:0000313" key="2">
    <source>
        <dbReference type="EMBL" id="GAI38357.1"/>
    </source>
</evidence>
<evidence type="ECO:0000256" key="1">
    <source>
        <dbReference type="SAM" id="MobiDB-lite"/>
    </source>
</evidence>
<feature type="non-terminal residue" evidence="2">
    <location>
        <position position="1"/>
    </location>
</feature>
<gene>
    <name evidence="2" type="ORF">S06H3_47973</name>
</gene>
<name>X1N2V4_9ZZZZ</name>
<dbReference type="EMBL" id="BARV01030176">
    <property type="protein sequence ID" value="GAI38357.1"/>
    <property type="molecule type" value="Genomic_DNA"/>
</dbReference>
<feature type="region of interest" description="Disordered" evidence="1">
    <location>
        <begin position="1"/>
        <end position="21"/>
    </location>
</feature>
<reference evidence="2" key="1">
    <citation type="journal article" date="2014" name="Front. Microbiol.">
        <title>High frequency of phylogenetically diverse reductive dehalogenase-homologous genes in deep subseafloor sedimentary metagenomes.</title>
        <authorList>
            <person name="Kawai M."/>
            <person name="Futagami T."/>
            <person name="Toyoda A."/>
            <person name="Takaki Y."/>
            <person name="Nishi S."/>
            <person name="Hori S."/>
            <person name="Arai W."/>
            <person name="Tsubouchi T."/>
            <person name="Morono Y."/>
            <person name="Uchiyama I."/>
            <person name="Ito T."/>
            <person name="Fujiyama A."/>
            <person name="Inagaki F."/>
            <person name="Takami H."/>
        </authorList>
    </citation>
    <scope>NUCLEOTIDE SEQUENCE</scope>
    <source>
        <strain evidence="2">Expedition CK06-06</strain>
    </source>
</reference>
<accession>X1N2V4</accession>
<proteinExistence type="predicted"/>
<dbReference type="AlphaFoldDB" id="X1N2V4"/>
<organism evidence="2">
    <name type="scientific">marine sediment metagenome</name>
    <dbReference type="NCBI Taxonomy" id="412755"/>
    <lineage>
        <taxon>unclassified sequences</taxon>
        <taxon>metagenomes</taxon>
        <taxon>ecological metagenomes</taxon>
    </lineage>
</organism>
<sequence length="34" mass="3567">RVSAGDPLGETSGHTEGFVAEAGETPMVLDIYME</sequence>
<comment type="caution">
    <text evidence="2">The sequence shown here is derived from an EMBL/GenBank/DDBJ whole genome shotgun (WGS) entry which is preliminary data.</text>
</comment>